<evidence type="ECO:0000313" key="2">
    <source>
        <dbReference type="Proteomes" id="UP000038040"/>
    </source>
</evidence>
<feature type="transmembrane region" description="Helical" evidence="1">
    <location>
        <begin position="45"/>
        <end position="66"/>
    </location>
</feature>
<evidence type="ECO:0000256" key="1">
    <source>
        <dbReference type="SAM" id="Phobius"/>
    </source>
</evidence>
<organism evidence="2 3">
    <name type="scientific">Dracunculus medinensis</name>
    <name type="common">Guinea worm</name>
    <dbReference type="NCBI Taxonomy" id="318479"/>
    <lineage>
        <taxon>Eukaryota</taxon>
        <taxon>Metazoa</taxon>
        <taxon>Ecdysozoa</taxon>
        <taxon>Nematoda</taxon>
        <taxon>Chromadorea</taxon>
        <taxon>Rhabditida</taxon>
        <taxon>Spirurina</taxon>
        <taxon>Dracunculoidea</taxon>
        <taxon>Dracunculidae</taxon>
        <taxon>Dracunculus</taxon>
    </lineage>
</organism>
<reference evidence="3" key="1">
    <citation type="submission" date="2017-02" db="UniProtKB">
        <authorList>
            <consortium name="WormBaseParasite"/>
        </authorList>
    </citation>
    <scope>IDENTIFICATION</scope>
</reference>
<dbReference type="Proteomes" id="UP000038040">
    <property type="component" value="Unplaced"/>
</dbReference>
<proteinExistence type="predicted"/>
<keyword evidence="1" id="KW-0472">Membrane</keyword>
<feature type="transmembrane region" description="Helical" evidence="1">
    <location>
        <begin position="12"/>
        <end position="33"/>
    </location>
</feature>
<protein>
    <submittedName>
        <fullName evidence="3">Sulfate_transp domain-containing protein</fullName>
    </submittedName>
</protein>
<sequence>LIVSLFCIILHYPVSLISLVVPIFVTVHAILSLKSCDRRNLWPCAFSGFVGLLVKFAAIIVFFNIFPVDAKPTGSKVMLWKLRDGMANFVL</sequence>
<keyword evidence="1" id="KW-0812">Transmembrane</keyword>
<keyword evidence="1" id="KW-1133">Transmembrane helix</keyword>
<dbReference type="WBParaSite" id="DME_0000180101-mRNA-1">
    <property type="protein sequence ID" value="DME_0000180101-mRNA-1"/>
    <property type="gene ID" value="DME_0000180101"/>
</dbReference>
<evidence type="ECO:0000313" key="3">
    <source>
        <dbReference type="WBParaSite" id="DME_0000180101-mRNA-1"/>
    </source>
</evidence>
<name>A0A0N4U4S5_DRAME</name>
<dbReference type="AlphaFoldDB" id="A0A0N4U4S5"/>
<accession>A0A0N4U4S5</accession>